<dbReference type="InterPro" id="IPR001005">
    <property type="entry name" value="SANT/Myb"/>
</dbReference>
<dbReference type="AlphaFoldDB" id="A0A0L0F9W4"/>
<dbReference type="Proteomes" id="UP000054560">
    <property type="component" value="Unassembled WGS sequence"/>
</dbReference>
<dbReference type="OrthoDB" id="270417at2759"/>
<dbReference type="RefSeq" id="XP_014147228.1">
    <property type="nucleotide sequence ID" value="XM_014291753.1"/>
</dbReference>
<dbReference type="PROSITE" id="PS50135">
    <property type="entry name" value="ZF_ZZ_2"/>
    <property type="match status" value="1"/>
</dbReference>
<dbReference type="CDD" id="cd00167">
    <property type="entry name" value="SANT"/>
    <property type="match status" value="1"/>
</dbReference>
<feature type="region of interest" description="Disordered" evidence="5">
    <location>
        <begin position="1"/>
        <end position="51"/>
    </location>
</feature>
<feature type="non-terminal residue" evidence="7">
    <location>
        <position position="163"/>
    </location>
</feature>
<dbReference type="Pfam" id="PF25299">
    <property type="entry name" value="ZZ_ADA2"/>
    <property type="match status" value="1"/>
</dbReference>
<keyword evidence="2 4" id="KW-0863">Zinc-finger</keyword>
<gene>
    <name evidence="7" type="ORF">SARC_14115</name>
</gene>
<dbReference type="STRING" id="667725.A0A0L0F9W4"/>
<dbReference type="GO" id="GO:0070461">
    <property type="term" value="C:SAGA-type complex"/>
    <property type="evidence" value="ECO:0007669"/>
    <property type="project" value="TreeGrafter"/>
</dbReference>
<dbReference type="InterPro" id="IPR043145">
    <property type="entry name" value="Znf_ZZ_sf"/>
</dbReference>
<evidence type="ECO:0000259" key="6">
    <source>
        <dbReference type="PROSITE" id="PS50135"/>
    </source>
</evidence>
<feature type="domain" description="ZZ-type" evidence="6">
    <location>
        <begin position="69"/>
        <end position="125"/>
    </location>
</feature>
<sequence length="163" mass="18100">MLRPDGNPNSSPSKPKSGGNAEKARQSKARKHALQMQEREKKRKRIAERTEAEATPVETITKTGIGLYLEPCVCRYCGEDLTNSVHIRCVECTDVPICMKCFASGREPATHKRTHSYRVIDVAFIAPFQESWSADQDLALLNAIDKNGVADWGSVAKEVRAKV</sequence>
<organism evidence="7 8">
    <name type="scientific">Sphaeroforma arctica JP610</name>
    <dbReference type="NCBI Taxonomy" id="667725"/>
    <lineage>
        <taxon>Eukaryota</taxon>
        <taxon>Ichthyosporea</taxon>
        <taxon>Ichthyophonida</taxon>
        <taxon>Sphaeroforma</taxon>
    </lineage>
</organism>
<dbReference type="PROSITE" id="PS01357">
    <property type="entry name" value="ZF_ZZ_1"/>
    <property type="match status" value="1"/>
</dbReference>
<evidence type="ECO:0000256" key="3">
    <source>
        <dbReference type="ARBA" id="ARBA00022833"/>
    </source>
</evidence>
<name>A0A0L0F9W4_9EUKA</name>
<dbReference type="GO" id="GO:0003682">
    <property type="term" value="F:chromatin binding"/>
    <property type="evidence" value="ECO:0007669"/>
    <property type="project" value="TreeGrafter"/>
</dbReference>
<evidence type="ECO:0000256" key="1">
    <source>
        <dbReference type="ARBA" id="ARBA00022723"/>
    </source>
</evidence>
<keyword evidence="8" id="KW-1185">Reference proteome</keyword>
<dbReference type="InterPro" id="IPR041983">
    <property type="entry name" value="ADA2-like_ZZ"/>
</dbReference>
<dbReference type="InterPro" id="IPR000433">
    <property type="entry name" value="Znf_ZZ"/>
</dbReference>
<dbReference type="PANTHER" id="PTHR12374:SF20">
    <property type="entry name" value="TRANSCRIPTIONAL ADAPTER 2-ALPHA"/>
    <property type="match status" value="1"/>
</dbReference>
<dbReference type="eggNOG" id="KOG0457">
    <property type="taxonomic scope" value="Eukaryota"/>
</dbReference>
<keyword evidence="3" id="KW-0862">Zinc</keyword>
<accession>A0A0L0F9W4</accession>
<evidence type="ECO:0000313" key="7">
    <source>
        <dbReference type="EMBL" id="KNC73326.1"/>
    </source>
</evidence>
<keyword evidence="1" id="KW-0479">Metal-binding</keyword>
<dbReference type="Gene3D" id="3.30.60.90">
    <property type="match status" value="1"/>
</dbReference>
<dbReference type="GO" id="GO:0006338">
    <property type="term" value="P:chromatin remodeling"/>
    <property type="evidence" value="ECO:0007669"/>
    <property type="project" value="TreeGrafter"/>
</dbReference>
<evidence type="ECO:0000256" key="5">
    <source>
        <dbReference type="SAM" id="MobiDB-lite"/>
    </source>
</evidence>
<dbReference type="SUPFAM" id="SSF57850">
    <property type="entry name" value="RING/U-box"/>
    <property type="match status" value="1"/>
</dbReference>
<evidence type="ECO:0000256" key="4">
    <source>
        <dbReference type="PROSITE-ProRule" id="PRU00228"/>
    </source>
</evidence>
<evidence type="ECO:0000313" key="8">
    <source>
        <dbReference type="Proteomes" id="UP000054560"/>
    </source>
</evidence>
<dbReference type="GeneID" id="25914619"/>
<dbReference type="CDD" id="cd02335">
    <property type="entry name" value="ZZ_ADA2"/>
    <property type="match status" value="1"/>
</dbReference>
<dbReference type="GO" id="GO:0005634">
    <property type="term" value="C:nucleus"/>
    <property type="evidence" value="ECO:0007669"/>
    <property type="project" value="TreeGrafter"/>
</dbReference>
<dbReference type="GO" id="GO:0008270">
    <property type="term" value="F:zinc ion binding"/>
    <property type="evidence" value="ECO:0007669"/>
    <property type="project" value="UniProtKB-KW"/>
</dbReference>
<protein>
    <recommendedName>
        <fullName evidence="6">ZZ-type domain-containing protein</fullName>
    </recommendedName>
</protein>
<dbReference type="GO" id="GO:0003713">
    <property type="term" value="F:transcription coactivator activity"/>
    <property type="evidence" value="ECO:0007669"/>
    <property type="project" value="TreeGrafter"/>
</dbReference>
<dbReference type="GO" id="GO:0006357">
    <property type="term" value="P:regulation of transcription by RNA polymerase II"/>
    <property type="evidence" value="ECO:0007669"/>
    <property type="project" value="TreeGrafter"/>
</dbReference>
<dbReference type="PANTHER" id="PTHR12374">
    <property type="entry name" value="TRANSCRIPTIONAL ADAPTOR 2 ADA2 -RELATED"/>
    <property type="match status" value="1"/>
</dbReference>
<dbReference type="EMBL" id="KQ245767">
    <property type="protein sequence ID" value="KNC73326.1"/>
    <property type="molecule type" value="Genomic_DNA"/>
</dbReference>
<reference evidence="7 8" key="1">
    <citation type="submission" date="2011-02" db="EMBL/GenBank/DDBJ databases">
        <title>The Genome Sequence of Sphaeroforma arctica JP610.</title>
        <authorList>
            <consortium name="The Broad Institute Genome Sequencing Platform"/>
            <person name="Russ C."/>
            <person name="Cuomo C."/>
            <person name="Young S.K."/>
            <person name="Zeng Q."/>
            <person name="Gargeya S."/>
            <person name="Alvarado L."/>
            <person name="Berlin A."/>
            <person name="Chapman S.B."/>
            <person name="Chen Z."/>
            <person name="Freedman E."/>
            <person name="Gellesch M."/>
            <person name="Goldberg J."/>
            <person name="Griggs A."/>
            <person name="Gujja S."/>
            <person name="Heilman E."/>
            <person name="Heiman D."/>
            <person name="Howarth C."/>
            <person name="Mehta T."/>
            <person name="Neiman D."/>
            <person name="Pearson M."/>
            <person name="Roberts A."/>
            <person name="Saif S."/>
            <person name="Shea T."/>
            <person name="Shenoy N."/>
            <person name="Sisk P."/>
            <person name="Stolte C."/>
            <person name="Sykes S."/>
            <person name="White J."/>
            <person name="Yandava C."/>
            <person name="Burger G."/>
            <person name="Gray M.W."/>
            <person name="Holland P.W.H."/>
            <person name="King N."/>
            <person name="Lang F.B.F."/>
            <person name="Roger A.J."/>
            <person name="Ruiz-Trillo I."/>
            <person name="Haas B."/>
            <person name="Nusbaum C."/>
            <person name="Birren B."/>
        </authorList>
    </citation>
    <scope>NUCLEOTIDE SEQUENCE [LARGE SCALE GENOMIC DNA]</scope>
    <source>
        <strain evidence="7 8">JP610</strain>
    </source>
</reference>
<evidence type="ECO:0000256" key="2">
    <source>
        <dbReference type="ARBA" id="ARBA00022771"/>
    </source>
</evidence>
<feature type="compositionally biased region" description="Low complexity" evidence="5">
    <location>
        <begin position="1"/>
        <end position="20"/>
    </location>
</feature>
<proteinExistence type="predicted"/>